<keyword evidence="9" id="KW-0001">2Fe-2S</keyword>
<evidence type="ECO:0000256" key="8">
    <source>
        <dbReference type="ARBA" id="ARBA00023128"/>
    </source>
</evidence>
<comment type="similarity">
    <text evidence="2 9">Belongs to the anamorsin family.</text>
</comment>
<name>A0A8J4PQS8_9MYCE</name>
<evidence type="ECO:0000259" key="10">
    <source>
        <dbReference type="Pfam" id="PF05093"/>
    </source>
</evidence>
<feature type="short sequence motif" description="Cx2C motif 2" evidence="9">
    <location>
        <begin position="228"/>
        <end position="231"/>
    </location>
</feature>
<feature type="region of interest" description="Fe-S binding site B" evidence="9">
    <location>
        <begin position="217"/>
        <end position="231"/>
    </location>
</feature>
<comment type="caution">
    <text evidence="11">The sequence shown here is derived from an EMBL/GenBank/DDBJ whole genome shotgun (WGS) entry which is preliminary data.</text>
</comment>
<feature type="binding site" evidence="9">
    <location>
        <position position="184"/>
    </location>
    <ligand>
        <name>[2Fe-2S] cluster</name>
        <dbReference type="ChEBI" id="CHEBI:190135"/>
    </ligand>
</feature>
<comment type="domain">
    <text evidence="9">The C-terminal domain binds 2 Fe-S clusters but is otherwise mostly in an intrinsically disordered conformation.</text>
</comment>
<comment type="cofactor">
    <cofactor evidence="9">
        <name>[2Fe-2S] cluster</name>
        <dbReference type="ChEBI" id="CHEBI:190135"/>
    </cofactor>
</comment>
<evidence type="ECO:0000313" key="12">
    <source>
        <dbReference type="Proteomes" id="UP000695562"/>
    </source>
</evidence>
<evidence type="ECO:0000256" key="4">
    <source>
        <dbReference type="ARBA" id="ARBA00022490"/>
    </source>
</evidence>
<dbReference type="HAMAP" id="MF_03115">
    <property type="entry name" value="Anamorsin"/>
    <property type="match status" value="1"/>
</dbReference>
<keyword evidence="12" id="KW-1185">Reference proteome</keyword>
<keyword evidence="4 9" id="KW-0963">Cytoplasm</keyword>
<dbReference type="GO" id="GO:0051539">
    <property type="term" value="F:4 iron, 4 sulfur cluster binding"/>
    <property type="evidence" value="ECO:0007669"/>
    <property type="project" value="UniProtKB-KW"/>
</dbReference>
<feature type="binding site" evidence="9">
    <location>
        <position position="228"/>
    </location>
    <ligand>
        <name>[4Fe-4S] cluster</name>
        <dbReference type="ChEBI" id="CHEBI:49883"/>
    </ligand>
</feature>
<evidence type="ECO:0000256" key="6">
    <source>
        <dbReference type="ARBA" id="ARBA00023004"/>
    </source>
</evidence>
<comment type="subunit">
    <text evidence="9">Monomer.</text>
</comment>
<evidence type="ECO:0000256" key="9">
    <source>
        <dbReference type="HAMAP-Rule" id="MF_03115"/>
    </source>
</evidence>
<feature type="binding site" evidence="9">
    <location>
        <position position="186"/>
    </location>
    <ligand>
        <name>[2Fe-2S] cluster</name>
        <dbReference type="ChEBI" id="CHEBI:190135"/>
    </ligand>
</feature>
<feature type="binding site" evidence="9">
    <location>
        <position position="231"/>
    </location>
    <ligand>
        <name>[4Fe-4S] cluster</name>
        <dbReference type="ChEBI" id="CHEBI:49883"/>
    </ligand>
</feature>
<dbReference type="PANTHER" id="PTHR13273">
    <property type="entry name" value="ANAMORSIN"/>
    <property type="match status" value="1"/>
</dbReference>
<comment type="subcellular location">
    <subcellularLocation>
        <location evidence="9">Cytoplasm</location>
    </subcellularLocation>
    <subcellularLocation>
        <location evidence="9">Mitochondrion intermembrane space</location>
    </subcellularLocation>
</comment>
<dbReference type="GO" id="GO:0009055">
    <property type="term" value="F:electron transfer activity"/>
    <property type="evidence" value="ECO:0007669"/>
    <property type="project" value="UniProtKB-UniRule"/>
</dbReference>
<feature type="binding site" evidence="9">
    <location>
        <position position="172"/>
    </location>
    <ligand>
        <name>[2Fe-2S] cluster</name>
        <dbReference type="ChEBI" id="CHEBI:190135"/>
    </ligand>
</feature>
<feature type="binding site" evidence="9">
    <location>
        <position position="217"/>
    </location>
    <ligand>
        <name>[4Fe-4S] cluster</name>
        <dbReference type="ChEBI" id="CHEBI:49883"/>
    </ligand>
</feature>
<comment type="cofactor">
    <cofactor evidence="1 9">
        <name>[4Fe-4S] cluster</name>
        <dbReference type="ChEBI" id="CHEBI:49883"/>
    </cofactor>
</comment>
<dbReference type="OrthoDB" id="311633at2759"/>
<evidence type="ECO:0000256" key="1">
    <source>
        <dbReference type="ARBA" id="ARBA00001966"/>
    </source>
</evidence>
<sequence length="256" mass="28099">MIDTSRINKQQDVLLVSDFNIDDVIVQVKDKVKTLTTQLVSGTYVEAFDQIIIITDQPFNQNLRQMYFGMLKKEGQLSIYETTEQGSVLGESSIEFMMVGFVDITTPTIPPYKSVLIATKPSWNVNQSESIQLPAASNPWASVQDTGARLNENELISETDKNSKPSTQLDDCEVGKTKKACKNCTCGRAEEEESEAAASKPKLTKDMIENPGANSSCGNCSLGDAFRCGGCPYRGLPSFKVGEKISLPDDFLVDDI</sequence>
<keyword evidence="5 9" id="KW-0479">Metal-binding</keyword>
<feature type="binding site" evidence="9">
    <location>
        <position position="220"/>
    </location>
    <ligand>
        <name>[4Fe-4S] cluster</name>
        <dbReference type="ChEBI" id="CHEBI:49883"/>
    </ligand>
</feature>
<feature type="domain" description="Anamorsin C-terminal" evidence="10">
    <location>
        <begin position="169"/>
        <end position="247"/>
    </location>
</feature>
<dbReference type="Pfam" id="PF05093">
    <property type="entry name" value="CIAPIN1"/>
    <property type="match status" value="1"/>
</dbReference>
<comment type="function">
    <text evidence="9">Component of the cytosolic iron-sulfur (Fe-S) protein assembly (CIA) machinery. Required for the maturation of extramitochondrial Fe-S proteins. Part of an electron transfer chain functioning in an early step of cytosolic Fe-S biogenesis, facilitating the de novo assembly of a [4Fe-4S] cluster on the cytosolic Fe-S scaffold complex. Electrons are transferred from NADPH via a FAD- and FMN-containing diflavin oxidoreductase. Together with the diflavin oxidoreductase, also required for the assembly of the diferric tyrosyl radical cofactor of ribonucleotide reductase (RNR), probably by providing electrons for reduction during radical cofactor maturation in the catalytic small subunit.</text>
</comment>
<keyword evidence="8 9" id="KW-0496">Mitochondrion</keyword>
<evidence type="ECO:0000313" key="11">
    <source>
        <dbReference type="EMBL" id="KAF2071482.1"/>
    </source>
</evidence>
<dbReference type="PANTHER" id="PTHR13273:SF14">
    <property type="entry name" value="ANAMORSIN"/>
    <property type="match status" value="1"/>
</dbReference>
<comment type="domain">
    <text evidence="9">The twin Cx2C motifs are involved in the recognition by the mitochondrial MIA40-ERV1 disulfide relay system. The formation of 2 disulfide bonds in the Cx2C motifs through dithiol/disulfide exchange reactions effectively traps the protein in the mitochondrial intermembrane space.</text>
</comment>
<dbReference type="GO" id="GO:0046872">
    <property type="term" value="F:metal ion binding"/>
    <property type="evidence" value="ECO:0007669"/>
    <property type="project" value="UniProtKB-KW"/>
</dbReference>
<organism evidence="11 12">
    <name type="scientific">Polysphondylium violaceum</name>
    <dbReference type="NCBI Taxonomy" id="133409"/>
    <lineage>
        <taxon>Eukaryota</taxon>
        <taxon>Amoebozoa</taxon>
        <taxon>Evosea</taxon>
        <taxon>Eumycetozoa</taxon>
        <taxon>Dictyostelia</taxon>
        <taxon>Dictyosteliales</taxon>
        <taxon>Dictyosteliaceae</taxon>
        <taxon>Polysphondylium</taxon>
    </lineage>
</organism>
<dbReference type="GO" id="GO:0016226">
    <property type="term" value="P:iron-sulfur cluster assembly"/>
    <property type="evidence" value="ECO:0007669"/>
    <property type="project" value="UniProtKB-UniRule"/>
</dbReference>
<evidence type="ECO:0000256" key="5">
    <source>
        <dbReference type="ARBA" id="ARBA00022723"/>
    </source>
</evidence>
<evidence type="ECO:0000256" key="3">
    <source>
        <dbReference type="ARBA" id="ARBA00022485"/>
    </source>
</evidence>
<dbReference type="EMBL" id="AJWJ01000370">
    <property type="protein sequence ID" value="KAF2071482.1"/>
    <property type="molecule type" value="Genomic_DNA"/>
</dbReference>
<dbReference type="Proteomes" id="UP000695562">
    <property type="component" value="Unassembled WGS sequence"/>
</dbReference>
<accession>A0A8J4PQS8</accession>
<dbReference type="GO" id="GO:0005758">
    <property type="term" value="C:mitochondrial intermembrane space"/>
    <property type="evidence" value="ECO:0007669"/>
    <property type="project" value="UniProtKB-SubCell"/>
</dbReference>
<keyword evidence="3 9" id="KW-0004">4Fe-4S</keyword>
<keyword evidence="6 9" id="KW-0408">Iron</keyword>
<feature type="binding site" evidence="9">
    <location>
        <position position="181"/>
    </location>
    <ligand>
        <name>[2Fe-2S] cluster</name>
        <dbReference type="ChEBI" id="CHEBI:190135"/>
    </ligand>
</feature>
<protein>
    <recommendedName>
        <fullName evidence="9">Anamorsin homolog</fullName>
    </recommendedName>
    <alternativeName>
        <fullName evidence="9">Fe-S cluster assembly protein DRE2 homolog</fullName>
    </alternativeName>
</protein>
<comment type="caution">
    <text evidence="9">Lacks conserved residue(s) required for the propagation of feature annotation.</text>
</comment>
<dbReference type="InterPro" id="IPR046408">
    <property type="entry name" value="CIAPIN1"/>
</dbReference>
<evidence type="ECO:0000256" key="2">
    <source>
        <dbReference type="ARBA" id="ARBA00008169"/>
    </source>
</evidence>
<evidence type="ECO:0000256" key="7">
    <source>
        <dbReference type="ARBA" id="ARBA00023014"/>
    </source>
</evidence>
<gene>
    <name evidence="11" type="ORF">CYY_007198</name>
</gene>
<proteinExistence type="inferred from homology"/>
<dbReference type="InterPro" id="IPR007785">
    <property type="entry name" value="Anamorsin"/>
</dbReference>
<dbReference type="AlphaFoldDB" id="A0A8J4PQS8"/>
<reference evidence="11" key="1">
    <citation type="submission" date="2020-01" db="EMBL/GenBank/DDBJ databases">
        <title>Development of genomics and gene disruption for Polysphondylium violaceum indicates a role for the polyketide synthase stlB in stalk morphogenesis.</title>
        <authorList>
            <person name="Narita B."/>
            <person name="Kawabe Y."/>
            <person name="Kin K."/>
            <person name="Saito T."/>
            <person name="Gibbs R."/>
            <person name="Kuspa A."/>
            <person name="Muzny D."/>
            <person name="Queller D."/>
            <person name="Richards S."/>
            <person name="Strassman J."/>
            <person name="Sucgang R."/>
            <person name="Worley K."/>
            <person name="Schaap P."/>
        </authorList>
    </citation>
    <scope>NUCLEOTIDE SEQUENCE</scope>
    <source>
        <strain evidence="11">QSvi11</strain>
    </source>
</reference>
<dbReference type="GO" id="GO:0051537">
    <property type="term" value="F:2 iron, 2 sulfur cluster binding"/>
    <property type="evidence" value="ECO:0007669"/>
    <property type="project" value="UniProtKB-UniRule"/>
</dbReference>
<comment type="domain">
    <text evidence="9">The N-terminal domain has structural similarity with S-adenosyl-L-methionine-dependent methyltransferases, but does not bind S-adenosyl-L-methionine. It is required for correct assembly of the 2 Fe-S clusters.</text>
</comment>
<feature type="short sequence motif" description="Cx2C motif 1" evidence="9">
    <location>
        <begin position="217"/>
        <end position="220"/>
    </location>
</feature>
<keyword evidence="7 9" id="KW-0411">Iron-sulfur</keyword>